<dbReference type="RefSeq" id="XP_039139030.1">
    <property type="nucleotide sequence ID" value="XM_039283096.1"/>
</dbReference>
<dbReference type="GeneID" id="120276371"/>
<organism evidence="4 5">
    <name type="scientific">Dioscorea cayennensis subsp. rotundata</name>
    <name type="common">White Guinea yam</name>
    <name type="synonym">Dioscorea rotundata</name>
    <dbReference type="NCBI Taxonomy" id="55577"/>
    <lineage>
        <taxon>Eukaryota</taxon>
        <taxon>Viridiplantae</taxon>
        <taxon>Streptophyta</taxon>
        <taxon>Embryophyta</taxon>
        <taxon>Tracheophyta</taxon>
        <taxon>Spermatophyta</taxon>
        <taxon>Magnoliopsida</taxon>
        <taxon>Liliopsida</taxon>
        <taxon>Dioscoreales</taxon>
        <taxon>Dioscoreaceae</taxon>
        <taxon>Dioscorea</taxon>
    </lineage>
</organism>
<proteinExistence type="inferred from homology"/>
<evidence type="ECO:0000256" key="1">
    <source>
        <dbReference type="ARBA" id="ARBA00010617"/>
    </source>
</evidence>
<dbReference type="GO" id="GO:0004497">
    <property type="term" value="F:monooxygenase activity"/>
    <property type="evidence" value="ECO:0007669"/>
    <property type="project" value="InterPro"/>
</dbReference>
<dbReference type="SUPFAM" id="SSF48264">
    <property type="entry name" value="Cytochrome P450"/>
    <property type="match status" value="1"/>
</dbReference>
<name>A0AB40CGR7_DIOCR</name>
<reference evidence="5" key="1">
    <citation type="submission" date="2025-08" db="UniProtKB">
        <authorList>
            <consortium name="RefSeq"/>
        </authorList>
    </citation>
    <scope>IDENTIFICATION</scope>
</reference>
<dbReference type="PRINTS" id="PR00463">
    <property type="entry name" value="EP450I"/>
</dbReference>
<dbReference type="AlphaFoldDB" id="A0AB40CGR7"/>
<dbReference type="GO" id="GO:0016705">
    <property type="term" value="F:oxidoreductase activity, acting on paired donors, with incorporation or reduction of molecular oxygen"/>
    <property type="evidence" value="ECO:0007669"/>
    <property type="project" value="InterPro"/>
</dbReference>
<dbReference type="GO" id="GO:0005506">
    <property type="term" value="F:iron ion binding"/>
    <property type="evidence" value="ECO:0007669"/>
    <property type="project" value="InterPro"/>
</dbReference>
<evidence type="ECO:0000256" key="2">
    <source>
        <dbReference type="ARBA" id="ARBA00022723"/>
    </source>
</evidence>
<protein>
    <submittedName>
        <fullName evidence="5">Cytochrome P450 71A3-like</fullName>
    </submittedName>
</protein>
<dbReference type="InterPro" id="IPR001128">
    <property type="entry name" value="Cyt_P450"/>
</dbReference>
<evidence type="ECO:0000313" key="5">
    <source>
        <dbReference type="RefSeq" id="XP_039139030.1"/>
    </source>
</evidence>
<gene>
    <name evidence="5" type="primary">LOC120276371</name>
</gene>
<dbReference type="GO" id="GO:0020037">
    <property type="term" value="F:heme binding"/>
    <property type="evidence" value="ECO:0007669"/>
    <property type="project" value="InterPro"/>
</dbReference>
<dbReference type="PANTHER" id="PTHR47955">
    <property type="entry name" value="CYTOCHROME P450 FAMILY 71 PROTEIN"/>
    <property type="match status" value="1"/>
</dbReference>
<evidence type="ECO:0000256" key="3">
    <source>
        <dbReference type="ARBA" id="ARBA00023004"/>
    </source>
</evidence>
<dbReference type="Gene3D" id="1.10.630.10">
    <property type="entry name" value="Cytochrome P450"/>
    <property type="match status" value="1"/>
</dbReference>
<keyword evidence="2" id="KW-0479">Metal-binding</keyword>
<dbReference type="InterPro" id="IPR036396">
    <property type="entry name" value="Cyt_P450_sf"/>
</dbReference>
<dbReference type="Pfam" id="PF00067">
    <property type="entry name" value="p450"/>
    <property type="match status" value="1"/>
</dbReference>
<dbReference type="InterPro" id="IPR002401">
    <property type="entry name" value="Cyt_P450_E_grp-I"/>
</dbReference>
<dbReference type="Proteomes" id="UP001515500">
    <property type="component" value="Chromosome 14"/>
</dbReference>
<evidence type="ECO:0000313" key="4">
    <source>
        <dbReference type="Proteomes" id="UP001515500"/>
    </source>
</evidence>
<accession>A0AB40CGR7</accession>
<keyword evidence="4" id="KW-1185">Reference proteome</keyword>
<dbReference type="PANTHER" id="PTHR47955:SF14">
    <property type="entry name" value="OS01G0543600 PROTEIN"/>
    <property type="match status" value="1"/>
</dbReference>
<keyword evidence="3" id="KW-0408">Iron</keyword>
<comment type="similarity">
    <text evidence="1">Belongs to the cytochrome P450 family.</text>
</comment>
<sequence length="157" mass="18082">MWRTTSLHLDGCVHCLDWMRGLRGLEACGTYSVLDQMIEEHVNRNKKGERKDDDFMDILLSIQSNPNKEFYFSKNHVKALLLDMLFGGTETRYVALEWSFAELIRNPKVMKKLQDEVGGKAFGKSMVKEKDLSGMNYLKAFLKEILRLHPPGIIIST</sequence>